<dbReference type="SUPFAM" id="SSF90123">
    <property type="entry name" value="ABC transporter transmembrane region"/>
    <property type="match status" value="1"/>
</dbReference>
<dbReference type="PROSITE" id="PS50042">
    <property type="entry name" value="CNMP_BINDING_3"/>
    <property type="match status" value="1"/>
</dbReference>
<dbReference type="Gene3D" id="1.20.1560.10">
    <property type="entry name" value="ABC transporter type 1, transmembrane domain"/>
    <property type="match status" value="1"/>
</dbReference>
<dbReference type="InterPro" id="IPR017871">
    <property type="entry name" value="ABC_transporter-like_CS"/>
</dbReference>
<dbReference type="InterPro" id="IPR018490">
    <property type="entry name" value="cNMP-bd_dom_sf"/>
</dbReference>
<dbReference type="InterPro" id="IPR027417">
    <property type="entry name" value="P-loop_NTPase"/>
</dbReference>
<name>A0ABU5TTL5_9CYAN</name>
<proteinExistence type="predicted"/>
<reference evidence="15 16" key="1">
    <citation type="submission" date="2023-12" db="EMBL/GenBank/DDBJ databases">
        <title>Baltic Sea Cyanobacteria.</title>
        <authorList>
            <person name="Delbaje E."/>
            <person name="Fewer D.P."/>
            <person name="Shishido T.K."/>
        </authorList>
    </citation>
    <scope>NUCLEOTIDE SEQUENCE [LARGE SCALE GENOMIC DNA]</scope>
    <source>
        <strain evidence="15 16">CCNP 1315</strain>
    </source>
</reference>
<dbReference type="CDD" id="cd00038">
    <property type="entry name" value="CAP_ED"/>
    <property type="match status" value="1"/>
</dbReference>
<dbReference type="RefSeq" id="WP_323272444.1">
    <property type="nucleotide sequence ID" value="NZ_JAYGHT010000008.1"/>
</dbReference>
<evidence type="ECO:0000256" key="10">
    <source>
        <dbReference type="SAM" id="Phobius"/>
    </source>
</evidence>
<dbReference type="CDD" id="cd18568">
    <property type="entry name" value="ABC_6TM_HetC_like"/>
    <property type="match status" value="1"/>
</dbReference>
<dbReference type="PROSITE" id="PS50990">
    <property type="entry name" value="PEPTIDASE_C39"/>
    <property type="match status" value="1"/>
</dbReference>
<feature type="region of interest" description="Disordered" evidence="9">
    <location>
        <begin position="1"/>
        <end position="21"/>
    </location>
</feature>
<dbReference type="EMBL" id="JAYGHT010000008">
    <property type="protein sequence ID" value="MEA5518230.1"/>
    <property type="molecule type" value="Genomic_DNA"/>
</dbReference>
<keyword evidence="5" id="KW-0788">Thiol protease</keyword>
<dbReference type="Gene3D" id="2.60.120.10">
    <property type="entry name" value="Jelly Rolls"/>
    <property type="match status" value="1"/>
</dbReference>
<dbReference type="SMART" id="SM00382">
    <property type="entry name" value="AAA"/>
    <property type="match status" value="1"/>
</dbReference>
<dbReference type="PANTHER" id="PTHR43394:SF1">
    <property type="entry name" value="ATP-BINDING CASSETTE SUB-FAMILY B MEMBER 10, MITOCHONDRIAL"/>
    <property type="match status" value="1"/>
</dbReference>
<evidence type="ECO:0000313" key="16">
    <source>
        <dbReference type="Proteomes" id="UP001301728"/>
    </source>
</evidence>
<dbReference type="Pfam" id="PF03412">
    <property type="entry name" value="Peptidase_C39"/>
    <property type="match status" value="1"/>
</dbReference>
<keyword evidence="5" id="KW-0645">Protease</keyword>
<protein>
    <submittedName>
        <fullName evidence="15">ABC transporter transmembrane domain-containing protein</fullName>
    </submittedName>
</protein>
<feature type="transmembrane region" description="Helical" evidence="10">
    <location>
        <begin position="625"/>
        <end position="644"/>
    </location>
</feature>
<feature type="transmembrane region" description="Helical" evidence="10">
    <location>
        <begin position="598"/>
        <end position="619"/>
    </location>
</feature>
<dbReference type="Gene3D" id="3.40.50.300">
    <property type="entry name" value="P-loop containing nucleotide triphosphate hydrolases"/>
    <property type="match status" value="1"/>
</dbReference>
<dbReference type="Pfam" id="PF00005">
    <property type="entry name" value="ABC_tran"/>
    <property type="match status" value="1"/>
</dbReference>
<sequence length="1043" mass="117307">MTNSNYQFRYPTDNQSRKKGASESIPAFEKLLTLIQVDSSLAVNLSQGAEVYCYELGDEIAIAASNHSLDVSNYQLNQSPNSVQGKHDDAIYLICQGHVRLIATDPSKDREVSVSLLEAGEMFGGDRHWTSLEPLPYQAIAASPVSVARLTLNTLKPWLEKFPQWREELQTTTQQRQRLIFFKTQTELRRLTSSQLRELLPQISERQIPAQTQLKTATPQSNGRYWLYQGEITGTESLPQRGQSWGYPDTTPPAWVAQSPLVIYHLSVEDWQNISQNPTTGSKPVSRPSISVQPSAKKATPPLTVVPPPNTNDVEIELPKPRKYKGGRGLWRRYPCIEQQSSSDCGAACLATIGQYYGKTWSLNRLRNLAGVGRSGASLKGLARAAESLGFQVRPVRASLGRLENQKNPWIAHWQGDHYVVVYWVKRRKVLIADPAQGKRELSRQEFLAGWTGYALLVDPTERLEEVENEKRSLGRFMGVLWPYKGLGLQIILISILIQVFALVSPLITQIILDQVVVNKSLTSLHVFALGALLFGLWSLGLSSIRQYLLSFLSNRLDLTLISGFIQHTLKLPLKFFESRRVGDIITRVQENQKIQQFLIGQILLAWLNFVTGFVYLGLMLYYNWQLTVLILGLIPPILLLTLGSTPFLRKVSRQVFNASADQNSALVEMITGVSTVKAVAAEQELRWRWEDRLTEQLNMRFKAQKLAINLGFMSGLINSIGGTAILWFGAMLVIQDQLTIGQFVAFNMMQGKVIAPVIALAGLWDELQEVLISVERLNDVFDTEPEETSQKPLLMLPPLQGQIKFDQVTFRYAEDENNTLENLSFDIQPGQTLAIVGRSGSGKSTLVKLLQALYHPRSGRIWVDGHDLRHVSSQSLRTQMGVVPQECYLFSGTILENITIYREEYTLEQVVEVAKLAEAHSFIQTLPLGYNTKVGERGSSLSGGQRQRIAIARALLGNPRILVLDEATSSLDTESERRFQRNLEQMSRDRTTIIIAHRLSTVRNADQILVLDRGVLVEKGNHQQLMETQGLYYHLAQQQLNL</sequence>
<dbReference type="PROSITE" id="PS50893">
    <property type="entry name" value="ABC_TRANSPORTER_2"/>
    <property type="match status" value="1"/>
</dbReference>
<evidence type="ECO:0000259" key="13">
    <source>
        <dbReference type="PROSITE" id="PS50929"/>
    </source>
</evidence>
<feature type="compositionally biased region" description="Polar residues" evidence="9">
    <location>
        <begin position="275"/>
        <end position="294"/>
    </location>
</feature>
<dbReference type="Gene3D" id="3.90.70.10">
    <property type="entry name" value="Cysteine proteinases"/>
    <property type="match status" value="1"/>
</dbReference>
<dbReference type="InterPro" id="IPR003593">
    <property type="entry name" value="AAA+_ATPase"/>
</dbReference>
<comment type="subcellular location">
    <subcellularLocation>
        <location evidence="1">Cell membrane</location>
        <topology evidence="1">Multi-pass membrane protein</topology>
    </subcellularLocation>
</comment>
<evidence type="ECO:0000259" key="11">
    <source>
        <dbReference type="PROSITE" id="PS50042"/>
    </source>
</evidence>
<dbReference type="InterPro" id="IPR000595">
    <property type="entry name" value="cNMP-bd_dom"/>
</dbReference>
<evidence type="ECO:0000256" key="3">
    <source>
        <dbReference type="ARBA" id="ARBA00022741"/>
    </source>
</evidence>
<evidence type="ECO:0000256" key="6">
    <source>
        <dbReference type="ARBA" id="ARBA00022840"/>
    </source>
</evidence>
<feature type="transmembrane region" description="Helical" evidence="10">
    <location>
        <begin position="491"/>
        <end position="513"/>
    </location>
</feature>
<keyword evidence="2 10" id="KW-0812">Transmembrane</keyword>
<keyword evidence="6" id="KW-0067">ATP-binding</keyword>
<dbReference type="PANTHER" id="PTHR43394">
    <property type="entry name" value="ATP-DEPENDENT PERMEASE MDL1, MITOCHONDRIAL"/>
    <property type="match status" value="1"/>
</dbReference>
<feature type="domain" description="ABC transporter" evidence="12">
    <location>
        <begin position="804"/>
        <end position="1039"/>
    </location>
</feature>
<dbReference type="Proteomes" id="UP001301728">
    <property type="component" value="Unassembled WGS sequence"/>
</dbReference>
<feature type="transmembrane region" description="Helical" evidence="10">
    <location>
        <begin position="525"/>
        <end position="545"/>
    </location>
</feature>
<evidence type="ECO:0000256" key="5">
    <source>
        <dbReference type="ARBA" id="ARBA00022807"/>
    </source>
</evidence>
<dbReference type="CDD" id="cd02418">
    <property type="entry name" value="Peptidase_C39B"/>
    <property type="match status" value="1"/>
</dbReference>
<evidence type="ECO:0000313" key="15">
    <source>
        <dbReference type="EMBL" id="MEA5518230.1"/>
    </source>
</evidence>
<dbReference type="PROSITE" id="PS50929">
    <property type="entry name" value="ABC_TM1F"/>
    <property type="match status" value="1"/>
</dbReference>
<dbReference type="InterPro" id="IPR014710">
    <property type="entry name" value="RmlC-like_jellyroll"/>
</dbReference>
<gene>
    <name evidence="15" type="ORF">VB854_04615</name>
</gene>
<evidence type="ECO:0000256" key="2">
    <source>
        <dbReference type="ARBA" id="ARBA00022692"/>
    </source>
</evidence>
<feature type="domain" description="ABC transmembrane type-1" evidence="13">
    <location>
        <begin position="491"/>
        <end position="770"/>
    </location>
</feature>
<comment type="caution">
    <text evidence="15">The sequence shown here is derived from an EMBL/GenBank/DDBJ whole genome shotgun (WGS) entry which is preliminary data.</text>
</comment>
<evidence type="ECO:0000259" key="14">
    <source>
        <dbReference type="PROSITE" id="PS50990"/>
    </source>
</evidence>
<keyword evidence="8 10" id="KW-0472">Membrane</keyword>
<evidence type="ECO:0000256" key="8">
    <source>
        <dbReference type="ARBA" id="ARBA00023136"/>
    </source>
</evidence>
<organism evidence="15 16">
    <name type="scientific">Limnoraphis robusta CCNP1315</name>
    <dbReference type="NCBI Taxonomy" id="3110306"/>
    <lineage>
        <taxon>Bacteria</taxon>
        <taxon>Bacillati</taxon>
        <taxon>Cyanobacteriota</taxon>
        <taxon>Cyanophyceae</taxon>
        <taxon>Oscillatoriophycideae</taxon>
        <taxon>Oscillatoriales</taxon>
        <taxon>Sirenicapillariaceae</taxon>
        <taxon>Limnoraphis</taxon>
    </lineage>
</organism>
<keyword evidence="3" id="KW-0547">Nucleotide-binding</keyword>
<dbReference type="InterPro" id="IPR005074">
    <property type="entry name" value="Peptidase_C39"/>
</dbReference>
<dbReference type="InterPro" id="IPR011527">
    <property type="entry name" value="ABC1_TM_dom"/>
</dbReference>
<feature type="transmembrane region" description="Helical" evidence="10">
    <location>
        <begin position="707"/>
        <end position="735"/>
    </location>
</feature>
<dbReference type="SUPFAM" id="SSF52540">
    <property type="entry name" value="P-loop containing nucleoside triphosphate hydrolases"/>
    <property type="match status" value="1"/>
</dbReference>
<dbReference type="PROSITE" id="PS00211">
    <property type="entry name" value="ABC_TRANSPORTER_1"/>
    <property type="match status" value="1"/>
</dbReference>
<keyword evidence="16" id="KW-1185">Reference proteome</keyword>
<feature type="region of interest" description="Disordered" evidence="9">
    <location>
        <begin position="275"/>
        <end position="313"/>
    </location>
</feature>
<dbReference type="InterPro" id="IPR036640">
    <property type="entry name" value="ABC1_TM_sf"/>
</dbReference>
<feature type="domain" description="Cyclic nucleotide-binding" evidence="11">
    <location>
        <begin position="84"/>
        <end position="124"/>
    </location>
</feature>
<keyword evidence="4" id="KW-0378">Hydrolase</keyword>
<evidence type="ECO:0000259" key="12">
    <source>
        <dbReference type="PROSITE" id="PS50893"/>
    </source>
</evidence>
<dbReference type="InterPro" id="IPR039421">
    <property type="entry name" value="Type_1_exporter"/>
</dbReference>
<keyword evidence="7 10" id="KW-1133">Transmembrane helix</keyword>
<evidence type="ECO:0000256" key="4">
    <source>
        <dbReference type="ARBA" id="ARBA00022801"/>
    </source>
</evidence>
<dbReference type="InterPro" id="IPR003439">
    <property type="entry name" value="ABC_transporter-like_ATP-bd"/>
</dbReference>
<evidence type="ECO:0000256" key="7">
    <source>
        <dbReference type="ARBA" id="ARBA00022989"/>
    </source>
</evidence>
<accession>A0ABU5TTL5</accession>
<evidence type="ECO:0000256" key="1">
    <source>
        <dbReference type="ARBA" id="ARBA00004651"/>
    </source>
</evidence>
<feature type="domain" description="Peptidase C39" evidence="14">
    <location>
        <begin position="339"/>
        <end position="458"/>
    </location>
</feature>
<dbReference type="Pfam" id="PF00664">
    <property type="entry name" value="ABC_membrane"/>
    <property type="match status" value="1"/>
</dbReference>
<evidence type="ECO:0000256" key="9">
    <source>
        <dbReference type="SAM" id="MobiDB-lite"/>
    </source>
</evidence>
<dbReference type="SUPFAM" id="SSF51206">
    <property type="entry name" value="cAMP-binding domain-like"/>
    <property type="match status" value="1"/>
</dbReference>